<dbReference type="InterPro" id="IPR036513">
    <property type="entry name" value="STAS_dom_sf"/>
</dbReference>
<organism evidence="1 2">
    <name type="scientific">Terasakiispira papahanaumokuakeensis</name>
    <dbReference type="NCBI Taxonomy" id="197479"/>
    <lineage>
        <taxon>Bacteria</taxon>
        <taxon>Pseudomonadati</taxon>
        <taxon>Pseudomonadota</taxon>
        <taxon>Gammaproteobacteria</taxon>
        <taxon>Oceanospirillales</taxon>
        <taxon>Terasakiispira</taxon>
    </lineage>
</organism>
<accession>A0A1E2V923</accession>
<dbReference type="OrthoDB" id="555504at2"/>
<dbReference type="EMBL" id="MDTQ01000001">
    <property type="protein sequence ID" value="ODC03477.1"/>
    <property type="molecule type" value="Genomic_DNA"/>
</dbReference>
<dbReference type="Pfam" id="PF11964">
    <property type="entry name" value="SpoIIAA-like"/>
    <property type="match status" value="1"/>
</dbReference>
<dbReference type="STRING" id="197479.BFW38_07885"/>
<reference evidence="1 2" key="1">
    <citation type="submission" date="2016-08" db="EMBL/GenBank/DDBJ databases">
        <authorList>
            <person name="Seilhamer J.J."/>
        </authorList>
    </citation>
    <scope>NUCLEOTIDE SEQUENCE [LARGE SCALE GENOMIC DNA]</scope>
    <source>
        <strain evidence="1 2">PH27A</strain>
    </source>
</reference>
<dbReference type="Proteomes" id="UP000094291">
    <property type="component" value="Unassembled WGS sequence"/>
</dbReference>
<gene>
    <name evidence="1" type="ORF">BFW38_07885</name>
</gene>
<keyword evidence="2" id="KW-1185">Reference proteome</keyword>
<dbReference type="Gene3D" id="3.40.50.10600">
    <property type="entry name" value="SpoIIaa-like domains"/>
    <property type="match status" value="1"/>
</dbReference>
<evidence type="ECO:0008006" key="3">
    <source>
        <dbReference type="Google" id="ProtNLM"/>
    </source>
</evidence>
<proteinExistence type="predicted"/>
<protein>
    <recommendedName>
        <fullName evidence="3">STAS/SEC14 domain-containing protein</fullName>
    </recommendedName>
</protein>
<dbReference type="AlphaFoldDB" id="A0A1E2V923"/>
<evidence type="ECO:0000313" key="1">
    <source>
        <dbReference type="EMBL" id="ODC03477.1"/>
    </source>
</evidence>
<dbReference type="SUPFAM" id="SSF52091">
    <property type="entry name" value="SpoIIaa-like"/>
    <property type="match status" value="1"/>
</dbReference>
<dbReference type="InterPro" id="IPR038396">
    <property type="entry name" value="SpoIIAA-like_sf"/>
</dbReference>
<evidence type="ECO:0000313" key="2">
    <source>
        <dbReference type="Proteomes" id="UP000094291"/>
    </source>
</evidence>
<dbReference type="InterPro" id="IPR021866">
    <property type="entry name" value="SpoIIAA-like"/>
</dbReference>
<sequence length="136" mass="15533">MSAPTILKRHGLTVGVERIDDRIFVSMKAIGTLSHDDFDQVTPMLDSALGSVRSPEVDVLMDATQFEGWEARALWDDFKLGLKHGSKFRRIAIVGNREWQERLAKIGDWFMTGQVRYFELIEEALNWLNTPPLKSV</sequence>
<comment type="caution">
    <text evidence="1">The sequence shown here is derived from an EMBL/GenBank/DDBJ whole genome shotgun (WGS) entry which is preliminary data.</text>
</comment>
<dbReference type="RefSeq" id="WP_068997893.1">
    <property type="nucleotide sequence ID" value="NZ_MDTQ01000001.1"/>
</dbReference>
<name>A0A1E2V923_9GAMM</name>